<evidence type="ECO:0000313" key="1">
    <source>
        <dbReference type="EMBL" id="EFP06933.1"/>
    </source>
</evidence>
<name>E3NM86_CAERE</name>
<accession>E3NM86</accession>
<organism evidence="2">
    <name type="scientific">Caenorhabditis remanei</name>
    <name type="common">Caenorhabditis vulgaris</name>
    <dbReference type="NCBI Taxonomy" id="31234"/>
    <lineage>
        <taxon>Eukaryota</taxon>
        <taxon>Metazoa</taxon>
        <taxon>Ecdysozoa</taxon>
        <taxon>Nematoda</taxon>
        <taxon>Chromadorea</taxon>
        <taxon>Rhabditida</taxon>
        <taxon>Rhabditina</taxon>
        <taxon>Rhabditomorpha</taxon>
        <taxon>Rhabditoidea</taxon>
        <taxon>Rhabditidae</taxon>
        <taxon>Peloderinae</taxon>
        <taxon>Caenorhabditis</taxon>
    </lineage>
</organism>
<protein>
    <submittedName>
        <fullName evidence="1">Uncharacterized protein</fullName>
    </submittedName>
</protein>
<sequence length="163" mass="19009">MINPVFSAQNSLNRLKTVVFSVLHSEMSNFQDLSGKNQIFQIKMSKNFHFLRRHCYGIVRCVEVDKKCSKRFIPDFIQSMQHVDSEKVIENVYKVLLTLPIMLKSRWDMLTLLASSRMITHLDDILFKEVKLTGNREKTRKNSQNRPKIAQNCLFDAKIGIFG</sequence>
<dbReference type="AlphaFoldDB" id="E3NM86"/>
<evidence type="ECO:0000313" key="2">
    <source>
        <dbReference type="Proteomes" id="UP000008281"/>
    </source>
</evidence>
<keyword evidence="2" id="KW-1185">Reference proteome</keyword>
<dbReference type="InParanoid" id="E3NM86"/>
<dbReference type="Proteomes" id="UP000008281">
    <property type="component" value="Unassembled WGS sequence"/>
</dbReference>
<proteinExistence type="predicted"/>
<dbReference type="EMBL" id="DS268994">
    <property type="protein sequence ID" value="EFP06933.1"/>
    <property type="molecule type" value="Genomic_DNA"/>
</dbReference>
<reference evidence="1" key="1">
    <citation type="submission" date="2007-07" db="EMBL/GenBank/DDBJ databases">
        <title>PCAP assembly of the Caenorhabditis remanei genome.</title>
        <authorList>
            <consortium name="The Caenorhabditis remanei Sequencing Consortium"/>
            <person name="Wilson R.K."/>
        </authorList>
    </citation>
    <scope>NUCLEOTIDE SEQUENCE [LARGE SCALE GENOMIC DNA]</scope>
    <source>
        <strain evidence="1">PB4641</strain>
    </source>
</reference>
<dbReference type="HOGENOM" id="CLU_1628588_0_0_1"/>
<gene>
    <name evidence="1" type="ORF">CRE_15778</name>
</gene>